<name>A0A212LCE0_9HYPH</name>
<dbReference type="CDD" id="cd06413">
    <property type="entry name" value="GH25_muramidase_1"/>
    <property type="match status" value="1"/>
</dbReference>
<reference evidence="4" key="1">
    <citation type="submission" date="2016-08" db="EMBL/GenBank/DDBJ databases">
        <authorList>
            <person name="Seilhamer J.J."/>
        </authorList>
    </citation>
    <scope>NUCLEOTIDE SEQUENCE</scope>
    <source>
        <strain evidence="4">86</strain>
    </source>
</reference>
<dbReference type="PANTHER" id="PTHR34135:SF2">
    <property type="entry name" value="LYSOZYME"/>
    <property type="match status" value="1"/>
</dbReference>
<dbReference type="GO" id="GO:0009253">
    <property type="term" value="P:peptidoglycan catabolic process"/>
    <property type="evidence" value="ECO:0007669"/>
    <property type="project" value="InterPro"/>
</dbReference>
<organism evidence="4">
    <name type="scientific">uncultured Pleomorphomonas sp</name>
    <dbReference type="NCBI Taxonomy" id="442121"/>
    <lineage>
        <taxon>Bacteria</taxon>
        <taxon>Pseudomonadati</taxon>
        <taxon>Pseudomonadota</taxon>
        <taxon>Alphaproteobacteria</taxon>
        <taxon>Hyphomicrobiales</taxon>
        <taxon>Pleomorphomonadaceae</taxon>
        <taxon>Pleomorphomonas</taxon>
        <taxon>environmental samples</taxon>
    </lineage>
</organism>
<dbReference type="AlphaFoldDB" id="A0A212LCE0"/>
<keyword evidence="3" id="KW-0326">Glycosidase</keyword>
<dbReference type="GO" id="GO:0016052">
    <property type="term" value="P:carbohydrate catabolic process"/>
    <property type="evidence" value="ECO:0007669"/>
    <property type="project" value="TreeGrafter"/>
</dbReference>
<dbReference type="GO" id="GO:0003796">
    <property type="term" value="F:lysozyme activity"/>
    <property type="evidence" value="ECO:0007669"/>
    <property type="project" value="InterPro"/>
</dbReference>
<dbReference type="InterPro" id="IPR018077">
    <property type="entry name" value="Glyco_hydro_fam25_subgr"/>
</dbReference>
<accession>A0A212LCE0</accession>
<gene>
    <name evidence="4" type="ORF">KL86PLE_130548</name>
</gene>
<dbReference type="Gene3D" id="3.20.20.80">
    <property type="entry name" value="Glycosidases"/>
    <property type="match status" value="1"/>
</dbReference>
<dbReference type="EMBL" id="FMJD01000005">
    <property type="protein sequence ID" value="SCM75147.1"/>
    <property type="molecule type" value="Genomic_DNA"/>
</dbReference>
<dbReference type="SUPFAM" id="SSF51445">
    <property type="entry name" value="(Trans)glycosidases"/>
    <property type="match status" value="1"/>
</dbReference>
<evidence type="ECO:0000256" key="2">
    <source>
        <dbReference type="ARBA" id="ARBA00022801"/>
    </source>
</evidence>
<sequence length="275" mass="31536">MDFAWVKKAFRTKQRRGGKPPAPTGMGRWTGLAARLVNPLALGSLAFGLSACALFDFGPPGPDDYPVKGIDVSYYQEDINWRSVVADNTAFAWLKATEGGDWYDPKFDANWYGAAMAGLPRGAYHFWYFCRPAMEQVSWFLQHVPYDPYALPPVLDIEWVNSKTCPGHPPREVIISEVRIWLDAIERYYGKRPIIYTSISFYNDRLRGAFPGYFIWIASYKGHPIVRDPSLRWNFWQHTEAGRVSGIRGRVDRNVFNGSVREWQAFLQGRLRPES</sequence>
<comment type="similarity">
    <text evidence="1">Belongs to the glycosyl hydrolase 25 family.</text>
</comment>
<evidence type="ECO:0000313" key="4">
    <source>
        <dbReference type="EMBL" id="SCM75147.1"/>
    </source>
</evidence>
<dbReference type="SMART" id="SM00641">
    <property type="entry name" value="Glyco_25"/>
    <property type="match status" value="1"/>
</dbReference>
<keyword evidence="2 4" id="KW-0378">Hydrolase</keyword>
<evidence type="ECO:0000256" key="1">
    <source>
        <dbReference type="ARBA" id="ARBA00010646"/>
    </source>
</evidence>
<protein>
    <submittedName>
        <fullName evidence="4">Glycoside hydrolase family 25</fullName>
    </submittedName>
</protein>
<proteinExistence type="inferred from homology"/>
<evidence type="ECO:0000256" key="3">
    <source>
        <dbReference type="ARBA" id="ARBA00023295"/>
    </source>
</evidence>
<dbReference type="PANTHER" id="PTHR34135">
    <property type="entry name" value="LYSOZYME"/>
    <property type="match status" value="1"/>
</dbReference>
<dbReference type="PROSITE" id="PS51904">
    <property type="entry name" value="GLYCOSYL_HYDROL_F25_2"/>
    <property type="match status" value="1"/>
</dbReference>
<dbReference type="InterPro" id="IPR017853">
    <property type="entry name" value="GH"/>
</dbReference>
<dbReference type="InterPro" id="IPR002053">
    <property type="entry name" value="Glyco_hydro_25"/>
</dbReference>
<dbReference type="Pfam" id="PF01183">
    <property type="entry name" value="Glyco_hydro_25"/>
    <property type="match status" value="1"/>
</dbReference>
<dbReference type="GO" id="GO:0016998">
    <property type="term" value="P:cell wall macromolecule catabolic process"/>
    <property type="evidence" value="ECO:0007669"/>
    <property type="project" value="InterPro"/>
</dbReference>